<organism evidence="1 2">
    <name type="scientific">Araneus ventricosus</name>
    <name type="common">Orbweaver spider</name>
    <name type="synonym">Epeira ventricosa</name>
    <dbReference type="NCBI Taxonomy" id="182803"/>
    <lineage>
        <taxon>Eukaryota</taxon>
        <taxon>Metazoa</taxon>
        <taxon>Ecdysozoa</taxon>
        <taxon>Arthropoda</taxon>
        <taxon>Chelicerata</taxon>
        <taxon>Arachnida</taxon>
        <taxon>Araneae</taxon>
        <taxon>Araneomorphae</taxon>
        <taxon>Entelegynae</taxon>
        <taxon>Araneoidea</taxon>
        <taxon>Araneidae</taxon>
        <taxon>Araneus</taxon>
    </lineage>
</organism>
<evidence type="ECO:0000313" key="2">
    <source>
        <dbReference type="Proteomes" id="UP000499080"/>
    </source>
</evidence>
<protein>
    <submittedName>
        <fullName evidence="1">Uncharacterized protein</fullName>
    </submittedName>
</protein>
<dbReference type="AlphaFoldDB" id="A0A4Y2QA40"/>
<sequence length="368" mass="44290">MDFRLQPSLQHMAAFRTALHLYFDSEIQNMLDDIEIHGTVGTFDRVRNEHWKMTENLAMEKLHSLPKLLRTRVAKLIQPIQIEIRLWERDHRFIDDQDEEIPLKSLFCWKPDGTIDHEQTAKTFVQNEKMDLKIRFIMACTYFMEKEIFYLWHRIKETGKICKSRLAINSAVRFWLYYIQDEVKEPWSEMIGDYYKTPDIRRKDLPIRMSSIFRFLSEEKKQFYLTTFGYKMYNDDFLGCLRQMDRKAQVKLFESQSGGVLLRLLKWPYQTLFIEIAKTLWCHMSISSFEAVLSRIIFHCILKGFRYFDYVQLFREFWQLSPASFQEEMRKDKKFFDVIEATLNCSSESCSEEVEQCLEEAIKKFIAL</sequence>
<reference evidence="1 2" key="1">
    <citation type="journal article" date="2019" name="Sci. Rep.">
        <title>Orb-weaving spider Araneus ventricosus genome elucidates the spidroin gene catalogue.</title>
        <authorList>
            <person name="Kono N."/>
            <person name="Nakamura H."/>
            <person name="Ohtoshi R."/>
            <person name="Moran D.A.P."/>
            <person name="Shinohara A."/>
            <person name="Yoshida Y."/>
            <person name="Fujiwara M."/>
            <person name="Mori M."/>
            <person name="Tomita M."/>
            <person name="Arakawa K."/>
        </authorList>
    </citation>
    <scope>NUCLEOTIDE SEQUENCE [LARGE SCALE GENOMIC DNA]</scope>
</reference>
<name>A0A4Y2QA40_ARAVE</name>
<gene>
    <name evidence="1" type="ORF">AVEN_188030_1</name>
</gene>
<proteinExistence type="predicted"/>
<comment type="caution">
    <text evidence="1">The sequence shown here is derived from an EMBL/GenBank/DDBJ whole genome shotgun (WGS) entry which is preliminary data.</text>
</comment>
<accession>A0A4Y2QA40</accession>
<keyword evidence="2" id="KW-1185">Reference proteome</keyword>
<dbReference type="OrthoDB" id="5827962at2759"/>
<dbReference type="EMBL" id="BGPR01013539">
    <property type="protein sequence ID" value="GBN61085.1"/>
    <property type="molecule type" value="Genomic_DNA"/>
</dbReference>
<dbReference type="Proteomes" id="UP000499080">
    <property type="component" value="Unassembled WGS sequence"/>
</dbReference>
<evidence type="ECO:0000313" key="1">
    <source>
        <dbReference type="EMBL" id="GBN61085.1"/>
    </source>
</evidence>